<dbReference type="EMBL" id="LLXI01002041">
    <property type="protein sequence ID" value="PKY56028.1"/>
    <property type="molecule type" value="Genomic_DNA"/>
</dbReference>
<evidence type="ECO:0000256" key="1">
    <source>
        <dbReference type="SAM" id="MobiDB-lite"/>
    </source>
</evidence>
<dbReference type="Proteomes" id="UP000234323">
    <property type="component" value="Unassembled WGS sequence"/>
</dbReference>
<accession>A0A2I1HAX9</accession>
<name>A0A2I1HAX9_9GLOM</name>
<feature type="non-terminal residue" evidence="2">
    <location>
        <position position="426"/>
    </location>
</feature>
<gene>
    <name evidence="2" type="ORF">RhiirA4_475997</name>
</gene>
<evidence type="ECO:0000313" key="3">
    <source>
        <dbReference type="Proteomes" id="UP000234323"/>
    </source>
</evidence>
<dbReference type="Gene3D" id="3.60.10.10">
    <property type="entry name" value="Endonuclease/exonuclease/phosphatase"/>
    <property type="match status" value="1"/>
</dbReference>
<organism evidence="2 3">
    <name type="scientific">Rhizophagus irregularis</name>
    <dbReference type="NCBI Taxonomy" id="588596"/>
    <lineage>
        <taxon>Eukaryota</taxon>
        <taxon>Fungi</taxon>
        <taxon>Fungi incertae sedis</taxon>
        <taxon>Mucoromycota</taxon>
        <taxon>Glomeromycotina</taxon>
        <taxon>Glomeromycetes</taxon>
        <taxon>Glomerales</taxon>
        <taxon>Glomeraceae</taxon>
        <taxon>Rhizophagus</taxon>
    </lineage>
</organism>
<evidence type="ECO:0000313" key="2">
    <source>
        <dbReference type="EMBL" id="PKY56028.1"/>
    </source>
</evidence>
<dbReference type="InterPro" id="IPR036691">
    <property type="entry name" value="Endo/exonu/phosph_ase_sf"/>
</dbReference>
<evidence type="ECO:0008006" key="4">
    <source>
        <dbReference type="Google" id="ProtNLM"/>
    </source>
</evidence>
<feature type="region of interest" description="Disordered" evidence="1">
    <location>
        <begin position="33"/>
        <end position="55"/>
    </location>
</feature>
<sequence length="426" mass="50388">MNNTNNILHRLRNTVTNISSSFNKKFNKKISKNQKNIQNDKNQKNHINNNNNNNNNIPVLPVDTLHNIDVLDTPVMTEQQSRDNFINYSDIIIDYKQLVFATHNIQGGFQKKKDHIIRMMLDEHIDFLHVCETNERDNNFDISKSVAHIKYTTPSHHEFCDFNINNLYMIKPSLQNKNLDYLKKCILDNSQDKNILKLILEYFDMVHIGEKFNHKISPTYYSADTNKIPSTIDYIFGSQNLCNKTTEFKILDSTEWYTSDHRIISISIDHPNTNLVKNKKFFNISRDSSNHEDQYNTKDMDSDQWNIFQREINKCEYVSYEEYLSDFSTNDSSFQTFVNNRMNQIQHDIKTALDTANVKKYKRGTPKRNNLPLHIRRQFNQLYQLASLKRYLKDKIAILQNKMEFINANNVLNHENNNIELNEILE</sequence>
<reference evidence="2 3" key="1">
    <citation type="submission" date="2015-10" db="EMBL/GenBank/DDBJ databases">
        <title>Genome analyses suggest a sexual origin of heterokaryosis in a supposedly ancient asexual fungus.</title>
        <authorList>
            <person name="Ropars J."/>
            <person name="Sedzielewska K."/>
            <person name="Noel J."/>
            <person name="Charron P."/>
            <person name="Farinelli L."/>
            <person name="Marton T."/>
            <person name="Kruger M."/>
            <person name="Pelin A."/>
            <person name="Brachmann A."/>
            <person name="Corradi N."/>
        </authorList>
    </citation>
    <scope>NUCLEOTIDE SEQUENCE [LARGE SCALE GENOMIC DNA]</scope>
    <source>
        <strain evidence="2 3">A4</strain>
    </source>
</reference>
<proteinExistence type="predicted"/>
<comment type="caution">
    <text evidence="2">The sequence shown here is derived from an EMBL/GenBank/DDBJ whole genome shotgun (WGS) entry which is preliminary data.</text>
</comment>
<dbReference type="SUPFAM" id="SSF56219">
    <property type="entry name" value="DNase I-like"/>
    <property type="match status" value="1"/>
</dbReference>
<dbReference type="VEuPathDB" id="FungiDB:FUN_014367"/>
<protein>
    <recommendedName>
        <fullName evidence="4">DNase I-like protein</fullName>
    </recommendedName>
</protein>
<keyword evidence="3" id="KW-1185">Reference proteome</keyword>
<dbReference type="AlphaFoldDB" id="A0A2I1HAX9"/>